<dbReference type="InterPro" id="IPR009057">
    <property type="entry name" value="Homeodomain-like_sf"/>
</dbReference>
<evidence type="ECO:0000313" key="9">
    <source>
        <dbReference type="Proteomes" id="UP000594263"/>
    </source>
</evidence>
<keyword evidence="2" id="KW-0677">Repeat</keyword>
<dbReference type="Pfam" id="PF00249">
    <property type="entry name" value="Myb_DNA-binding"/>
    <property type="match status" value="1"/>
</dbReference>
<dbReference type="PROSITE" id="PS51294">
    <property type="entry name" value="HTH_MYB"/>
    <property type="match status" value="1"/>
</dbReference>
<keyword evidence="4" id="KW-0539">Nucleus</keyword>
<dbReference type="Gene3D" id="1.10.10.60">
    <property type="entry name" value="Homeodomain-like"/>
    <property type="match status" value="1"/>
</dbReference>
<name>A0A7N0RCJ8_KALFE</name>
<dbReference type="InterPro" id="IPR015495">
    <property type="entry name" value="Myb_TF_plants"/>
</dbReference>
<feature type="domain" description="Myb-like" evidence="6">
    <location>
        <begin position="11"/>
        <end position="54"/>
    </location>
</feature>
<feature type="region of interest" description="Disordered" evidence="5">
    <location>
        <begin position="75"/>
        <end position="102"/>
    </location>
</feature>
<evidence type="ECO:0000259" key="7">
    <source>
        <dbReference type="PROSITE" id="PS51294"/>
    </source>
</evidence>
<sequence>MVHSRHDSCKSFTHDEDELIIHFHSILGNKWSLIAAKLPGRTDNEIKNYWNTHIKRKLLSRGIDPATHQLITRTKAPTTTSSAVDDVVPDEDHHRNSQTTTTSTTISFATVANMMVGNSSATVENETAAASSISLFAGGYIDGIDTNVRHHKGFIPRTNRIEMEQHRQEGLAVAADGELSLELKISPPQQKLVSEERGLVELDYCTSRLGLGLPTINGQDCCSCSGDEDYFSSGSGCGVSGFDFLGLQGGVVGGDHGHQKQC</sequence>
<dbReference type="InterPro" id="IPR017930">
    <property type="entry name" value="Myb_dom"/>
</dbReference>
<dbReference type="Gramene" id="Kaladp0008s0138.1.v1.1">
    <property type="protein sequence ID" value="Kaladp0008s0138.1.v1.1"/>
    <property type="gene ID" value="Kaladp0008s0138.v1.1"/>
</dbReference>
<keyword evidence="3" id="KW-0238">DNA-binding</keyword>
<accession>A0A7N0RCJ8</accession>
<dbReference type="GO" id="GO:0003677">
    <property type="term" value="F:DNA binding"/>
    <property type="evidence" value="ECO:0007669"/>
    <property type="project" value="UniProtKB-KW"/>
</dbReference>
<evidence type="ECO:0000313" key="8">
    <source>
        <dbReference type="EnsemblPlants" id="Kaladp0008s0138.1.v1.1"/>
    </source>
</evidence>
<feature type="domain" description="HTH myb-type" evidence="7">
    <location>
        <begin position="11"/>
        <end position="58"/>
    </location>
</feature>
<reference evidence="8" key="1">
    <citation type="submission" date="2021-01" db="UniProtKB">
        <authorList>
            <consortium name="EnsemblPlants"/>
        </authorList>
    </citation>
    <scope>IDENTIFICATION</scope>
</reference>
<evidence type="ECO:0000256" key="4">
    <source>
        <dbReference type="ARBA" id="ARBA00023242"/>
    </source>
</evidence>
<protein>
    <submittedName>
        <fullName evidence="8">Uncharacterized protein</fullName>
    </submittedName>
</protein>
<evidence type="ECO:0000259" key="6">
    <source>
        <dbReference type="PROSITE" id="PS50090"/>
    </source>
</evidence>
<dbReference type="PANTHER" id="PTHR47994">
    <property type="entry name" value="F14D16.11-RELATED"/>
    <property type="match status" value="1"/>
</dbReference>
<dbReference type="PROSITE" id="PS50090">
    <property type="entry name" value="MYB_LIKE"/>
    <property type="match status" value="1"/>
</dbReference>
<dbReference type="PANTHER" id="PTHR47994:SF5">
    <property type="entry name" value="F14D16.11-RELATED"/>
    <property type="match status" value="1"/>
</dbReference>
<dbReference type="InterPro" id="IPR001005">
    <property type="entry name" value="SANT/Myb"/>
</dbReference>
<organism evidence="8 9">
    <name type="scientific">Kalanchoe fedtschenkoi</name>
    <name type="common">Lavender scallops</name>
    <name type="synonym">South American air plant</name>
    <dbReference type="NCBI Taxonomy" id="63787"/>
    <lineage>
        <taxon>Eukaryota</taxon>
        <taxon>Viridiplantae</taxon>
        <taxon>Streptophyta</taxon>
        <taxon>Embryophyta</taxon>
        <taxon>Tracheophyta</taxon>
        <taxon>Spermatophyta</taxon>
        <taxon>Magnoliopsida</taxon>
        <taxon>eudicotyledons</taxon>
        <taxon>Gunneridae</taxon>
        <taxon>Pentapetalae</taxon>
        <taxon>Saxifragales</taxon>
        <taxon>Crassulaceae</taxon>
        <taxon>Kalanchoe</taxon>
    </lineage>
</organism>
<dbReference type="AlphaFoldDB" id="A0A7N0RCJ8"/>
<keyword evidence="9" id="KW-1185">Reference proteome</keyword>
<dbReference type="SUPFAM" id="SSF46689">
    <property type="entry name" value="Homeodomain-like"/>
    <property type="match status" value="1"/>
</dbReference>
<dbReference type="CDD" id="cd00167">
    <property type="entry name" value="SANT"/>
    <property type="match status" value="1"/>
</dbReference>
<proteinExistence type="predicted"/>
<dbReference type="Proteomes" id="UP000594263">
    <property type="component" value="Unplaced"/>
</dbReference>
<evidence type="ECO:0000256" key="5">
    <source>
        <dbReference type="SAM" id="MobiDB-lite"/>
    </source>
</evidence>
<dbReference type="GO" id="GO:0005634">
    <property type="term" value="C:nucleus"/>
    <property type="evidence" value="ECO:0007669"/>
    <property type="project" value="UniProtKB-SubCell"/>
</dbReference>
<dbReference type="SMART" id="SM00717">
    <property type="entry name" value="SANT"/>
    <property type="match status" value="1"/>
</dbReference>
<evidence type="ECO:0000256" key="1">
    <source>
        <dbReference type="ARBA" id="ARBA00004123"/>
    </source>
</evidence>
<dbReference type="FunFam" id="1.10.10.60:FF:000349">
    <property type="entry name" value="Transcription factor MYB39"/>
    <property type="match status" value="1"/>
</dbReference>
<evidence type="ECO:0000256" key="3">
    <source>
        <dbReference type="ARBA" id="ARBA00023125"/>
    </source>
</evidence>
<dbReference type="EnsemblPlants" id="Kaladp0008s0138.1.v1.1">
    <property type="protein sequence ID" value="Kaladp0008s0138.1.v1.1"/>
    <property type="gene ID" value="Kaladp0008s0138.v1.1"/>
</dbReference>
<evidence type="ECO:0000256" key="2">
    <source>
        <dbReference type="ARBA" id="ARBA00022737"/>
    </source>
</evidence>
<comment type="subcellular location">
    <subcellularLocation>
        <location evidence="1">Nucleus</location>
    </subcellularLocation>
</comment>